<organism evidence="2">
    <name type="scientific">Oryza meridionalis</name>
    <dbReference type="NCBI Taxonomy" id="40149"/>
    <lineage>
        <taxon>Eukaryota</taxon>
        <taxon>Viridiplantae</taxon>
        <taxon>Streptophyta</taxon>
        <taxon>Embryophyta</taxon>
        <taxon>Tracheophyta</taxon>
        <taxon>Spermatophyta</taxon>
        <taxon>Magnoliopsida</taxon>
        <taxon>Liliopsida</taxon>
        <taxon>Poales</taxon>
        <taxon>Poaceae</taxon>
        <taxon>BOP clade</taxon>
        <taxon>Oryzoideae</taxon>
        <taxon>Oryzeae</taxon>
        <taxon>Oryzinae</taxon>
        <taxon>Oryza</taxon>
    </lineage>
</organism>
<dbReference type="EnsemblPlants" id="OMERI03G20060.1">
    <property type="protein sequence ID" value="OMERI03G20060.1"/>
    <property type="gene ID" value="OMERI03G20060"/>
</dbReference>
<proteinExistence type="predicted"/>
<feature type="compositionally biased region" description="Polar residues" evidence="1">
    <location>
        <begin position="14"/>
        <end position="24"/>
    </location>
</feature>
<dbReference type="Proteomes" id="UP000008021">
    <property type="component" value="Chromosome 3"/>
</dbReference>
<dbReference type="STRING" id="40149.A0A0E0D2E9"/>
<feature type="region of interest" description="Disordered" evidence="1">
    <location>
        <begin position="1"/>
        <end position="62"/>
    </location>
</feature>
<keyword evidence="3" id="KW-1185">Reference proteome</keyword>
<protein>
    <submittedName>
        <fullName evidence="2">Uncharacterized protein</fullName>
    </submittedName>
</protein>
<reference evidence="2" key="2">
    <citation type="submission" date="2018-05" db="EMBL/GenBank/DDBJ databases">
        <title>OmerRS3 (Oryza meridionalis Reference Sequence Version 3).</title>
        <authorList>
            <person name="Zhang J."/>
            <person name="Kudrna D."/>
            <person name="Lee S."/>
            <person name="Talag J."/>
            <person name="Welchert J."/>
            <person name="Wing R.A."/>
        </authorList>
    </citation>
    <scope>NUCLEOTIDE SEQUENCE [LARGE SCALE GENOMIC DNA]</scope>
    <source>
        <strain evidence="2">cv. OR44</strain>
    </source>
</reference>
<dbReference type="HOGENOM" id="CLU_2907956_0_0_1"/>
<feature type="compositionally biased region" description="Basic and acidic residues" evidence="1">
    <location>
        <begin position="53"/>
        <end position="62"/>
    </location>
</feature>
<accession>A0A0E0D2E9</accession>
<dbReference type="Gramene" id="OMERI03G20060.1">
    <property type="protein sequence ID" value="OMERI03G20060.1"/>
    <property type="gene ID" value="OMERI03G20060"/>
</dbReference>
<evidence type="ECO:0000313" key="3">
    <source>
        <dbReference type="Proteomes" id="UP000008021"/>
    </source>
</evidence>
<evidence type="ECO:0000256" key="1">
    <source>
        <dbReference type="SAM" id="MobiDB-lite"/>
    </source>
</evidence>
<reference evidence="2" key="1">
    <citation type="submission" date="2015-04" db="UniProtKB">
        <authorList>
            <consortium name="EnsemblPlants"/>
        </authorList>
    </citation>
    <scope>IDENTIFICATION</scope>
</reference>
<evidence type="ECO:0000313" key="2">
    <source>
        <dbReference type="EnsemblPlants" id="OMERI03G20060.1"/>
    </source>
</evidence>
<name>A0A0E0D2E9_9ORYZ</name>
<dbReference type="AlphaFoldDB" id="A0A0E0D2E9"/>
<sequence length="62" mass="6737">MDVVTGPSAPSAARRQSQQFSTVTAGEDDSPALNSKAKTHLKDLTHSVSRYPRKNEISVDPR</sequence>